<sequence>MQGPAYSCFSILFVGCVNVFLLMLLLLLPSVESSTVHYSSNKGTDRPNRPHQTERRGQTKKD</sequence>
<keyword evidence="2" id="KW-1133">Transmembrane helix</keyword>
<proteinExistence type="predicted"/>
<keyword evidence="2" id="KW-0812">Transmembrane</keyword>
<dbReference type="GeneID" id="37070869"/>
<evidence type="ECO:0000256" key="2">
    <source>
        <dbReference type="SAM" id="Phobius"/>
    </source>
</evidence>
<dbReference type="AlphaFoldDB" id="A0A317X0T6"/>
<name>A0A317X0T6_9EURO</name>
<organism evidence="3 4">
    <name type="scientific">Aspergillus heteromorphus CBS 117.55</name>
    <dbReference type="NCBI Taxonomy" id="1448321"/>
    <lineage>
        <taxon>Eukaryota</taxon>
        <taxon>Fungi</taxon>
        <taxon>Dikarya</taxon>
        <taxon>Ascomycota</taxon>
        <taxon>Pezizomycotina</taxon>
        <taxon>Eurotiomycetes</taxon>
        <taxon>Eurotiomycetidae</taxon>
        <taxon>Eurotiales</taxon>
        <taxon>Aspergillaceae</taxon>
        <taxon>Aspergillus</taxon>
        <taxon>Aspergillus subgen. Circumdati</taxon>
    </lineage>
</organism>
<evidence type="ECO:0000313" key="4">
    <source>
        <dbReference type="Proteomes" id="UP000247233"/>
    </source>
</evidence>
<feature type="transmembrane region" description="Helical" evidence="2">
    <location>
        <begin position="6"/>
        <end position="28"/>
    </location>
</feature>
<dbReference type="RefSeq" id="XP_025404003.1">
    <property type="nucleotide sequence ID" value="XM_025548632.1"/>
</dbReference>
<keyword evidence="4" id="KW-1185">Reference proteome</keyword>
<evidence type="ECO:0000313" key="3">
    <source>
        <dbReference type="EMBL" id="PWY92264.1"/>
    </source>
</evidence>
<gene>
    <name evidence="3" type="ORF">BO70DRAFT_6647</name>
</gene>
<feature type="compositionally biased region" description="Basic and acidic residues" evidence="1">
    <location>
        <begin position="43"/>
        <end position="62"/>
    </location>
</feature>
<accession>A0A317X0T6</accession>
<reference evidence="3 4" key="1">
    <citation type="submission" date="2016-12" db="EMBL/GenBank/DDBJ databases">
        <title>The genomes of Aspergillus section Nigri reveals drivers in fungal speciation.</title>
        <authorList>
            <consortium name="DOE Joint Genome Institute"/>
            <person name="Vesth T.C."/>
            <person name="Nybo J."/>
            <person name="Theobald S."/>
            <person name="Brandl J."/>
            <person name="Frisvad J.C."/>
            <person name="Nielsen K.F."/>
            <person name="Lyhne E.K."/>
            <person name="Kogle M.E."/>
            <person name="Kuo A."/>
            <person name="Riley R."/>
            <person name="Clum A."/>
            <person name="Nolan M."/>
            <person name="Lipzen A."/>
            <person name="Salamov A."/>
            <person name="Henrissat B."/>
            <person name="Wiebenga A."/>
            <person name="De Vries R.P."/>
            <person name="Grigoriev I.V."/>
            <person name="Mortensen U.H."/>
            <person name="Andersen M.R."/>
            <person name="Baker S.E."/>
        </authorList>
    </citation>
    <scope>NUCLEOTIDE SEQUENCE [LARGE SCALE GENOMIC DNA]</scope>
    <source>
        <strain evidence="3 4">CBS 117.55</strain>
    </source>
</reference>
<dbReference type="VEuPathDB" id="FungiDB:BO70DRAFT_6647"/>
<keyword evidence="2" id="KW-0472">Membrane</keyword>
<dbReference type="Proteomes" id="UP000247233">
    <property type="component" value="Unassembled WGS sequence"/>
</dbReference>
<feature type="region of interest" description="Disordered" evidence="1">
    <location>
        <begin position="36"/>
        <end position="62"/>
    </location>
</feature>
<evidence type="ECO:0000256" key="1">
    <source>
        <dbReference type="SAM" id="MobiDB-lite"/>
    </source>
</evidence>
<comment type="caution">
    <text evidence="3">The sequence shown here is derived from an EMBL/GenBank/DDBJ whole genome shotgun (WGS) entry which is preliminary data.</text>
</comment>
<protein>
    <submittedName>
        <fullName evidence="3">Uncharacterized protein</fullName>
    </submittedName>
</protein>
<dbReference type="EMBL" id="MSFL01000001">
    <property type="protein sequence ID" value="PWY92264.1"/>
    <property type="molecule type" value="Genomic_DNA"/>
</dbReference>